<proteinExistence type="predicted"/>
<protein>
    <submittedName>
        <fullName evidence="4">Unannotated protein</fullName>
    </submittedName>
</protein>
<dbReference type="Pfam" id="PF13649">
    <property type="entry name" value="Methyltransf_25"/>
    <property type="match status" value="1"/>
</dbReference>
<dbReference type="InterPro" id="IPR041698">
    <property type="entry name" value="Methyltransf_25"/>
</dbReference>
<dbReference type="PANTHER" id="PTHR43460">
    <property type="entry name" value="METHYLTRANSFERASE"/>
    <property type="match status" value="1"/>
</dbReference>
<dbReference type="Pfam" id="PF21302">
    <property type="entry name" value="Zn_ribbon_RlmA"/>
    <property type="match status" value="1"/>
</dbReference>
<sequence length="293" mass="31881">MSTVHGRGRIEHYVNVAFRCPHCLESLADRQQEYVCPSGHHFDRAKEGYVNLLPGGRLKSRPAGDDDSMVRARRRVFDAGLYDPVIGAVAASVAHSPVTNIVDAGCGEGSYLAAATTLSGAAGWGIDISKPAIRLASRRHRTHRYAIASSYALPFADNSFEALINVFSPRDFAEMLRVLAPGGSAVVATPGPRHLAQLKALVYDDPRPHVDRSDTDTDAAADEPSPNHVSSVQFELSLDDQDLRLSLLEMTPFWWSTTPERREVIAATSLVVDIDIQLSVYRKPNGSAPDPVL</sequence>
<evidence type="ECO:0000259" key="2">
    <source>
        <dbReference type="Pfam" id="PF13649"/>
    </source>
</evidence>
<accession>A0A6J6XIP7</accession>
<organism evidence="4">
    <name type="scientific">freshwater metagenome</name>
    <dbReference type="NCBI Taxonomy" id="449393"/>
    <lineage>
        <taxon>unclassified sequences</taxon>
        <taxon>metagenomes</taxon>
        <taxon>ecological metagenomes</taxon>
    </lineage>
</organism>
<dbReference type="CDD" id="cd02440">
    <property type="entry name" value="AdoMet_MTases"/>
    <property type="match status" value="1"/>
</dbReference>
<dbReference type="InterPro" id="IPR016718">
    <property type="entry name" value="rRNA_m1G-MeTrfase_A_prd"/>
</dbReference>
<name>A0A6J6XIP7_9ZZZZ</name>
<dbReference type="EMBL" id="CAFAAI010000121">
    <property type="protein sequence ID" value="CAB4797121.1"/>
    <property type="molecule type" value="Genomic_DNA"/>
</dbReference>
<dbReference type="PIRSF" id="PIRSF018249">
    <property type="entry name" value="MyrA_prd"/>
    <property type="match status" value="1"/>
</dbReference>
<dbReference type="Gene3D" id="3.40.50.150">
    <property type="entry name" value="Vaccinia Virus protein VP39"/>
    <property type="match status" value="1"/>
</dbReference>
<evidence type="ECO:0000313" key="4">
    <source>
        <dbReference type="EMBL" id="CAB4797121.1"/>
    </source>
</evidence>
<dbReference type="AlphaFoldDB" id="A0A6J6XIP7"/>
<reference evidence="4" key="1">
    <citation type="submission" date="2020-05" db="EMBL/GenBank/DDBJ databases">
        <authorList>
            <person name="Chiriac C."/>
            <person name="Salcher M."/>
            <person name="Ghai R."/>
            <person name="Kavagutti S V."/>
        </authorList>
    </citation>
    <scope>NUCLEOTIDE SEQUENCE</scope>
</reference>
<gene>
    <name evidence="4" type="ORF">UFOPK2992_00803</name>
</gene>
<dbReference type="InterPro" id="IPR048647">
    <property type="entry name" value="RlmA_N"/>
</dbReference>
<feature type="domain" description="Methyltransferase" evidence="2">
    <location>
        <begin position="101"/>
        <end position="183"/>
    </location>
</feature>
<dbReference type="SUPFAM" id="SSF53335">
    <property type="entry name" value="S-adenosyl-L-methionine-dependent methyltransferases"/>
    <property type="match status" value="1"/>
</dbReference>
<dbReference type="GO" id="GO:0008168">
    <property type="term" value="F:methyltransferase activity"/>
    <property type="evidence" value="ECO:0007669"/>
    <property type="project" value="InterPro"/>
</dbReference>
<evidence type="ECO:0000259" key="3">
    <source>
        <dbReference type="Pfam" id="PF21302"/>
    </source>
</evidence>
<dbReference type="InterPro" id="IPR052939">
    <property type="entry name" value="23S_rRNA_MeTrnsfrase_RlmA"/>
</dbReference>
<dbReference type="InterPro" id="IPR029063">
    <property type="entry name" value="SAM-dependent_MTases_sf"/>
</dbReference>
<feature type="region of interest" description="Disordered" evidence="1">
    <location>
        <begin position="206"/>
        <end position="230"/>
    </location>
</feature>
<evidence type="ECO:0000256" key="1">
    <source>
        <dbReference type="SAM" id="MobiDB-lite"/>
    </source>
</evidence>
<dbReference type="PANTHER" id="PTHR43460:SF1">
    <property type="entry name" value="METHYLTRANSFERASE TYPE 11 DOMAIN-CONTAINING PROTEIN"/>
    <property type="match status" value="1"/>
</dbReference>
<feature type="compositionally biased region" description="Basic and acidic residues" evidence="1">
    <location>
        <begin position="206"/>
        <end position="215"/>
    </location>
</feature>
<feature type="domain" description="23S rRNA (guanine(745)-N(1))-methyltransferase N-terminal" evidence="3">
    <location>
        <begin position="18"/>
        <end position="57"/>
    </location>
</feature>